<dbReference type="GeneID" id="4837347"/>
<accession>A3LNT1</accession>
<evidence type="ECO:0000313" key="2">
    <source>
        <dbReference type="Proteomes" id="UP000002258"/>
    </source>
</evidence>
<dbReference type="RefSeq" id="XP_001382944.2">
    <property type="nucleotide sequence ID" value="XM_001382907.1"/>
</dbReference>
<dbReference type="Proteomes" id="UP000002258">
    <property type="component" value="Chromosome 2"/>
</dbReference>
<organism evidence="1 2">
    <name type="scientific">Scheffersomyces stipitis (strain ATCC 58785 / CBS 6054 / NBRC 10063 / NRRL Y-11545)</name>
    <name type="common">Yeast</name>
    <name type="synonym">Pichia stipitis</name>
    <dbReference type="NCBI Taxonomy" id="322104"/>
    <lineage>
        <taxon>Eukaryota</taxon>
        <taxon>Fungi</taxon>
        <taxon>Dikarya</taxon>
        <taxon>Ascomycota</taxon>
        <taxon>Saccharomycotina</taxon>
        <taxon>Pichiomycetes</taxon>
        <taxon>Debaryomycetaceae</taxon>
        <taxon>Scheffersomyces</taxon>
    </lineage>
</organism>
<dbReference type="eggNOG" id="KOG1477">
    <property type="taxonomic scope" value="Eukaryota"/>
</dbReference>
<dbReference type="InterPro" id="IPR043136">
    <property type="entry name" value="B30.2/SPRY_sf"/>
</dbReference>
<name>A3LNT1_PICST</name>
<dbReference type="PROSITE" id="PS50896">
    <property type="entry name" value="LISH"/>
    <property type="match status" value="1"/>
</dbReference>
<dbReference type="InterPro" id="IPR006594">
    <property type="entry name" value="LisH"/>
</dbReference>
<keyword evidence="2" id="KW-1185">Reference proteome</keyword>
<proteinExistence type="predicted"/>
<dbReference type="AlphaFoldDB" id="A3LNT1"/>
<sequence>MSSSSLIYVIPPYLLNTCIGSKLQHDLAKRDSQLSSLNVISTDSDNFHSEKSKTEGHQRFSDDPYLNEIIREKVLYKLAVIGALGDNPMEFVSHDTGYLYEQFLVFKHRLLQEEGENAASNGTEQEAVIVDTPGTTKTQSSMFSSSKVGEVNFSGLSHDFPPQYKKYHQYSLKELLLATKKNASHKYKFPSSFVRLDNARFFEYPLPISWVPFVPNVYLEFLDGLGLEIDNGSGHSVVKLSTSGPLSKFSSLREDMKVRSKFCNFISDKPVRPSTGIFYYEIEVEQEATEASGFRPILAMKDQSVSSDSSLYLCAGFTKKYITLEATPNNNIVNQATSELVNLEQIKTDIFSKESNLINESVSEDIEDLLGHKPGDFKGSYAVSFEDSAFYNSVKSSESLQRTAILNMNRRSTILNRSNPNQNDTGRIDIGIPFKTRLVSETPSKRLYKTDSVGCGINFIDKSLFITLNGVLARVITEEELASSSPLKDNLFNDGFDKSKMDNSVYPMIGFGLNDIDPQEAKEPSTLQVRTNFGFKEFKFNIANYVKNFKLENQKFLYLSLLDKIQSSKAPATESAATIEQCILNVNDDCGMLNKLIKGYLNHEGYLDTFKSFNADLKNLSQEIDPSNEPPIDDSVILSKSQAIHRQTVKNYLMKNEFDLLLKFLSINYAKVWSSFSGSQLIFKINLLKFIYLLKNYLEHKFKVHEYEFDFELQVKDDRTERELYERALSFRNELHDTYHLNAQRLEEIDELSAVFLVNDRKGLESFPKLMPMFDKYTKLQTELLAEINRMILQSLGFKQVSNLESIFDNVNKNINALSLQHHDDKFSLVNFERDHMDL</sequence>
<gene>
    <name evidence="1" type="ORF">PICST_76305</name>
</gene>
<dbReference type="STRING" id="322104.A3LNT1"/>
<dbReference type="EMBL" id="CP000496">
    <property type="protein sequence ID" value="ABN64915.2"/>
    <property type="molecule type" value="Genomic_DNA"/>
</dbReference>
<dbReference type="KEGG" id="pic:PICST_76305"/>
<protein>
    <submittedName>
        <fullName evidence="1">Uncharacterized protein</fullName>
    </submittedName>
</protein>
<dbReference type="OMA" id="YPLPISW"/>
<dbReference type="InterPro" id="IPR050618">
    <property type="entry name" value="Ubq-SigPath_Reg"/>
</dbReference>
<dbReference type="OrthoDB" id="25503at2759"/>
<reference evidence="1 2" key="1">
    <citation type="journal article" date="2007" name="Nat. Biotechnol.">
        <title>Genome sequence of the lignocellulose-bioconverting and xylose-fermenting yeast Pichia stipitis.</title>
        <authorList>
            <person name="Jeffries T.W."/>
            <person name="Grigoriev I.V."/>
            <person name="Grimwood J."/>
            <person name="Laplaza J.M."/>
            <person name="Aerts A."/>
            <person name="Salamov A."/>
            <person name="Schmutz J."/>
            <person name="Lindquist E."/>
            <person name="Dehal P."/>
            <person name="Shapiro H."/>
            <person name="Jin Y.S."/>
            <person name="Passoth V."/>
            <person name="Richardson P.M."/>
        </authorList>
    </citation>
    <scope>NUCLEOTIDE SEQUENCE [LARGE SCALE GENOMIC DNA]</scope>
    <source>
        <strain evidence="2">ATCC 58785 / CBS 6054 / NBRC 10063 / NRRL Y-11545</strain>
    </source>
</reference>
<dbReference type="Gene3D" id="2.60.120.920">
    <property type="match status" value="1"/>
</dbReference>
<dbReference type="PANTHER" id="PTHR12864">
    <property type="entry name" value="RAN BINDING PROTEIN 9-RELATED"/>
    <property type="match status" value="1"/>
</dbReference>
<dbReference type="InParanoid" id="A3LNT1"/>
<evidence type="ECO:0000313" key="1">
    <source>
        <dbReference type="EMBL" id="ABN64915.2"/>
    </source>
</evidence>
<dbReference type="HOGENOM" id="CLU_017832_0_0_1"/>